<dbReference type="Pfam" id="PF23099">
    <property type="entry name" value="UTP20_C"/>
    <property type="match status" value="1"/>
</dbReference>
<feature type="domain" description="U3 small nucleolar RNA-associated protein 20 N-terminal" evidence="2">
    <location>
        <begin position="1261"/>
        <end position="1393"/>
    </location>
</feature>
<dbReference type="InterPro" id="IPR057525">
    <property type="entry name" value="UTP20_C"/>
</dbReference>
<organism evidence="5 6">
    <name type="scientific">Ophiophagus hannah</name>
    <name type="common">King cobra</name>
    <name type="synonym">Naja hannah</name>
    <dbReference type="NCBI Taxonomy" id="8665"/>
    <lineage>
        <taxon>Eukaryota</taxon>
        <taxon>Metazoa</taxon>
        <taxon>Chordata</taxon>
        <taxon>Craniata</taxon>
        <taxon>Vertebrata</taxon>
        <taxon>Euteleostomi</taxon>
        <taxon>Lepidosauria</taxon>
        <taxon>Squamata</taxon>
        <taxon>Bifurcata</taxon>
        <taxon>Unidentata</taxon>
        <taxon>Episquamata</taxon>
        <taxon>Toxicofera</taxon>
        <taxon>Serpentes</taxon>
        <taxon>Colubroidea</taxon>
        <taxon>Elapidae</taxon>
        <taxon>Elapinae</taxon>
        <taxon>Ophiophagus</taxon>
    </lineage>
</organism>
<dbReference type="Gene3D" id="1.25.10.10">
    <property type="entry name" value="Leucine-rich Repeat Variant"/>
    <property type="match status" value="1"/>
</dbReference>
<feature type="region of interest" description="Disordered" evidence="1">
    <location>
        <begin position="757"/>
        <end position="800"/>
    </location>
</feature>
<dbReference type="Proteomes" id="UP000018936">
    <property type="component" value="Unassembled WGS sequence"/>
</dbReference>
<dbReference type="InterPro" id="IPR011430">
    <property type="entry name" value="UTP20_N"/>
</dbReference>
<dbReference type="InterPro" id="IPR052575">
    <property type="entry name" value="SSU_processome_comp_20"/>
</dbReference>
<gene>
    <name evidence="5" type="primary">UTP20</name>
    <name evidence="5" type="ORF">L345_11569</name>
</gene>
<dbReference type="GO" id="GO:0030686">
    <property type="term" value="C:90S preribosome"/>
    <property type="evidence" value="ECO:0007669"/>
    <property type="project" value="TreeGrafter"/>
</dbReference>
<feature type="domain" description="U3 small nucleolar RNA-associated protein 20 N-terminal" evidence="2">
    <location>
        <begin position="805"/>
        <end position="1259"/>
    </location>
</feature>
<feature type="compositionally biased region" description="Basic and acidic residues" evidence="1">
    <location>
        <begin position="757"/>
        <end position="771"/>
    </location>
</feature>
<proteinExistence type="predicted"/>
<evidence type="ECO:0000256" key="1">
    <source>
        <dbReference type="SAM" id="MobiDB-lite"/>
    </source>
</evidence>
<protein>
    <submittedName>
        <fullName evidence="5">Small subunit processome component 20-like protein</fullName>
    </submittedName>
</protein>
<comment type="caution">
    <text evidence="5">The sequence shown here is derived from an EMBL/GenBank/DDBJ whole genome shotgun (WGS) entry which is preliminary data.</text>
</comment>
<dbReference type="InterPro" id="IPR016024">
    <property type="entry name" value="ARM-type_fold"/>
</dbReference>
<reference evidence="5 6" key="1">
    <citation type="journal article" date="2013" name="Proc. Natl. Acad. Sci. U.S.A.">
        <title>The king cobra genome reveals dynamic gene evolution and adaptation in the snake venom system.</title>
        <authorList>
            <person name="Vonk F.J."/>
            <person name="Casewell N.R."/>
            <person name="Henkel C.V."/>
            <person name="Heimberg A.M."/>
            <person name="Jansen H.J."/>
            <person name="McCleary R.J."/>
            <person name="Kerkkamp H.M."/>
            <person name="Vos R.A."/>
            <person name="Guerreiro I."/>
            <person name="Calvete J.J."/>
            <person name="Wuster W."/>
            <person name="Woods A.E."/>
            <person name="Logan J.M."/>
            <person name="Harrison R.A."/>
            <person name="Castoe T.A."/>
            <person name="de Koning A.P."/>
            <person name="Pollock D.D."/>
            <person name="Yandell M."/>
            <person name="Calderon D."/>
            <person name="Renjifo C."/>
            <person name="Currier R.B."/>
            <person name="Salgado D."/>
            <person name="Pla D."/>
            <person name="Sanz L."/>
            <person name="Hyder A.S."/>
            <person name="Ribeiro J.M."/>
            <person name="Arntzen J.W."/>
            <person name="van den Thillart G.E."/>
            <person name="Boetzer M."/>
            <person name="Pirovano W."/>
            <person name="Dirks R.P."/>
            <person name="Spaink H.P."/>
            <person name="Duboule D."/>
            <person name="McGlinn E."/>
            <person name="Kini R.M."/>
            <person name="Richardson M.K."/>
        </authorList>
    </citation>
    <scope>NUCLEOTIDE SEQUENCE</scope>
    <source>
        <tissue evidence="5">Blood</tissue>
    </source>
</reference>
<dbReference type="PANTHER" id="PTHR17695">
    <property type="entry name" value="SMALL SUBUNIT PROCESSOME COMPONENT 20 HOMOLOG"/>
    <property type="match status" value="1"/>
</dbReference>
<dbReference type="GO" id="GO:0032040">
    <property type="term" value="C:small-subunit processome"/>
    <property type="evidence" value="ECO:0007669"/>
    <property type="project" value="TreeGrafter"/>
</dbReference>
<dbReference type="InterPro" id="IPR046523">
    <property type="entry name" value="UTP20_dom"/>
</dbReference>
<feature type="compositionally biased region" description="Acidic residues" evidence="1">
    <location>
        <begin position="773"/>
        <end position="784"/>
    </location>
</feature>
<dbReference type="InterPro" id="IPR011989">
    <property type="entry name" value="ARM-like"/>
</dbReference>
<dbReference type="Pfam" id="PF20416">
    <property type="entry name" value="UTP20"/>
    <property type="match status" value="1"/>
</dbReference>
<feature type="non-terminal residue" evidence="5">
    <location>
        <position position="1"/>
    </location>
</feature>
<dbReference type="PANTHER" id="PTHR17695:SF11">
    <property type="entry name" value="SMALL SUBUNIT PROCESSOME COMPONENT 20 HOMOLOG"/>
    <property type="match status" value="1"/>
</dbReference>
<dbReference type="FunFam" id="1.25.10.10:FF:001599">
    <property type="entry name" value="Uncharacterized protein"/>
    <property type="match status" value="1"/>
</dbReference>
<keyword evidence="6" id="KW-1185">Reference proteome</keyword>
<feature type="compositionally biased region" description="Basic and acidic residues" evidence="1">
    <location>
        <begin position="1585"/>
        <end position="1618"/>
    </location>
</feature>
<evidence type="ECO:0000259" key="4">
    <source>
        <dbReference type="Pfam" id="PF23099"/>
    </source>
</evidence>
<evidence type="ECO:0000259" key="3">
    <source>
        <dbReference type="Pfam" id="PF20416"/>
    </source>
</evidence>
<name>V8NKU0_OPHHA</name>
<sequence length="2558" mass="294072">MKTKSSAHKTENTHRFLTFSERLSNVNIDIIHRIDRTGSYAEEVETYFHEGLEKWRELNLTWHFVTFYRQVVNKCQSFNQIVYYQNDIVKSLKTHLQVKNSLAFQPLLDLVVQLARDLQTDFYPHFQDFFLCITSLLETQDTELLEWAFSSLSYLYKYLWRLMVKDMNNIYGLYSTLLAHRKQHIRNFAAESFTFLMRKVSDKNALLNLMFLDLGEHPEKVEGVGQLIFEMCKGVRNMFHSCAEKAIPLILKKMGPVTETEVILPWVSIGEVCKHMAQSAARFIYREHFDIFFKCLQESVFTLQEKVTKENCCEASEQMERLLQVYLIIGEYAYGSKISQPEEVCKTLTKIIDTSDLTVPCCDSLLKIISVLLLHENVLLSDSLVKETVEKVFRSGFEWYSVLNFSKAMFLMKQFEKKAEPPSVGSMAYEKYPLVFAESAKGMSRRYLRSKKMGEKEEKTVLDHILPLVKEKITPVLTRFSENLFSALDKGQFCKGNLFVACQAVSTLLSLVESLEILEMLPVERIKTLLMTFPSEPSVLLLADLYFTRLALCDYHEHLSKETLMELFSKLQFNISSSVPKVRLLTIRILSRFDDLLSTGTQVPLRYLLGMLYINFSPLWEPVIELIRSHADEMENKLFWKVYYEHLEKAVFYAEKELRNELEEESKNVTDVGSEEIYQHHVRALYDEQLKCQTCCYERMDHTNFRFLLWKAMSRFAYRVESRSRELSPLLLRFINNEYYPADSQIAPVQDLRKKSSCSEDVKDLPEKMDLQDTTEDESYDFEEEKQTSEGQITEEMPKRKTRRAATKQLISHLQVFTQFSNPRALYLEPKLNDIYVQLLTHQDQNVQKVALDCIMTYKHPHLLPYKENLYRLLEDKCFKEEIVHFSISEENSIVKPQHRPELIPVLMRILYGRMKNKTGSKTQGKSAAGTRMAIVLRFLAGSLSEEIRVFLDLLFEPVRHFNNGHCHSAVLQAVQDLDLSQVLPLGRQHSLFNSLEVVLKNLGHLISQNLPEILQILLCMTATVSHILQQREKIQLRFINQLKNLRRLGLKLIADFFSDFEMYSFSGEEIDAVFCAVVWPQITRLASESQYSPTPLLKIIHIWSKNPRYFVLLAKQNPGHPEYDILTNVSAVLSAKALGEGTAGIVMDVIDSLLNIPDFEPNDQFSSLTVTDCIFFEVEEIAGDIPSMGMRLVLPHVPSVLQYLNKTMISVDRIKKKKYNAQLSKELNILSKISKFIKDKNQSSVLIGLLLPFLQQTNITQNKLSRQALCGVFETLSHLESNIKYITETVKLNAFSPHHLDEIDFDVRLSAFQGIISHIKGMNKIDVSYLIPVMHNCFYTIQLEEMALSDNAVLCLTAIIQRFSELEHTEDEFKEIIQHTLLDSLRKGLKSKIECIQQDYTSLLSNLIRAFSEHPEFHDLVQLTDYHDPEMDFFENMKHIQIHRRARALMKLAKQLVEGKTILNSKSLQNYIMPYATTTIFNEKMLKYENMITASVEMVGAVCRHLSWSAYLYHLKHFIHVLQTGQINQKLGVSVLVMVLEAFHFDHESLEKQLSIIENEDAVDISPEVENETMEVELSDGEEESQKTSKEQSCTNEEKVYAECRSDQPANKEDENFQKVTKPPSFLPRNKEELECLIKHIQETVTGNILPKLHRCLTAKVKRDEQHKMVKSKIVNDEEVVQVPIAFAMVKLMQSLPQDVMEENLPGILLKVCSLLRNRAQEIRDVARNTLMKIIEALGPQYLQYVLKEMVSILVTGYQVHVLTFTVHLLLKSLANDRLKVGDLDSCIELLMEIFHRELFGEIAEEKEVKGIVSKVMEARRSKSYDSYEILAKYVGKNQVIKLILPLKENLVCNLIRCCNVDLQVLENTTSLKLSRKVHETLRRIVSGLIVNKAMTAETVLLLSHGLISENLPLLTEKAKMKTAVPPDPRLQPESCLLLPPTPIRGGQKAPVSSKTNMHVLVESGLRLLHMSLKRSKINSSDEHVLEMMDPFVQLLISCLQSTDIKVITGALQSFLWVLKFPLPAVDNNVEQLTTQLFLLLKDFAKQGTVKGQNFHLVVNCFKCVTLLVRNTKSQITDKQLQILLGYAEEDIYDSLRQTTAFGLLKAILSRKLVVPEIEGVMQKVADFAVTGQSEQVRIQCRQGLLHEFCGLFFVPLCMMIVNDGSAKCKKMAALAIKNLLIKISPANRDLMFSLVASWFTSKKSVHRRLAAQACGVFVEAEKIEFEKRLGTILPVIEREIHPSNFEEVKEETEEKLADRLLFSFLTLLSHLWYPHSWVWLTSAQIFGLLFASHKPEELVNKWSKRKTGKKQMKTFVLAFCHQLKSKFLSYSLGEQVIKNLLFVSKVLYLLAPTPEDDKEIGEDVIWETEDQGDLGSEDEKETSAVEAKEKSSPASLLWVMKKLLVMATREAAYSPKDSLKFLGAIAVDLGKEKVKPYLPTIIAPLYRELSSTYAEQDPTLKNLSQEIIELLKKLVGLEDFSLSFAFVQKQASQRRAKRKKQRALQAVANPEIAAKRKLKRHKNKIEAKKRKIEFLRPGYKAKKQRSHALKDLAMVE</sequence>
<accession>V8NKU0</accession>
<evidence type="ECO:0000259" key="2">
    <source>
        <dbReference type="Pfam" id="PF07539"/>
    </source>
</evidence>
<dbReference type="OrthoDB" id="360653at2759"/>
<feature type="domain" description="U3 small nucleolar RNA-associated protein 20" evidence="3">
    <location>
        <begin position="1677"/>
        <end position="1909"/>
    </location>
</feature>
<feature type="domain" description="U3 small nucleolar RNA-associated protein 20 C-terminal" evidence="4">
    <location>
        <begin position="2209"/>
        <end position="2535"/>
    </location>
</feature>
<dbReference type="SUPFAM" id="SSF48371">
    <property type="entry name" value="ARM repeat"/>
    <property type="match status" value="2"/>
</dbReference>
<dbReference type="EMBL" id="AZIM01003116">
    <property type="protein sequence ID" value="ETE62675.1"/>
    <property type="molecule type" value="Genomic_DNA"/>
</dbReference>
<dbReference type="Pfam" id="PF07539">
    <property type="entry name" value="UTP20_N"/>
    <property type="match status" value="2"/>
</dbReference>
<feature type="compositionally biased region" description="Acidic residues" evidence="1">
    <location>
        <begin position="1567"/>
        <end position="1584"/>
    </location>
</feature>
<feature type="region of interest" description="Disordered" evidence="1">
    <location>
        <begin position="1567"/>
        <end position="1625"/>
    </location>
</feature>
<evidence type="ECO:0000313" key="5">
    <source>
        <dbReference type="EMBL" id="ETE62675.1"/>
    </source>
</evidence>
<evidence type="ECO:0000313" key="6">
    <source>
        <dbReference type="Proteomes" id="UP000018936"/>
    </source>
</evidence>